<dbReference type="AlphaFoldDB" id="A0A133VR29"/>
<accession>A0A133VR29</accession>
<proteinExistence type="predicted"/>
<sequence>MELFQIQYETKNAGQAFTASIVAETKEKAIDRIYREVGAIKVNTLSAKGPVHALDDEIIDKFINKSGKLDKFKKRIKDRDEMIKDYELEMEELKKQLNSHQQKPSVSSKDLKEALRSNQQPAEKKTVYVCPYCDFETEKKNGAKSHITKMHK</sequence>
<dbReference type="EMBL" id="LHYL01000002">
    <property type="protein sequence ID" value="KXB08916.1"/>
    <property type="molecule type" value="Genomic_DNA"/>
</dbReference>
<gene>
    <name evidence="2" type="ORF">AKJ59_00165</name>
</gene>
<feature type="compositionally biased region" description="Polar residues" evidence="1">
    <location>
        <begin position="96"/>
        <end position="108"/>
    </location>
</feature>
<evidence type="ECO:0000313" key="2">
    <source>
        <dbReference type="EMBL" id="KXB08916.1"/>
    </source>
</evidence>
<reference evidence="2 3" key="1">
    <citation type="journal article" date="2016" name="Sci. Rep.">
        <title>Metabolic traits of an uncultured archaeal lineage -MSBL1- from brine pools of the Red Sea.</title>
        <authorList>
            <person name="Mwirichia R."/>
            <person name="Alam I."/>
            <person name="Rashid M."/>
            <person name="Vinu M."/>
            <person name="Ba-Alawi W."/>
            <person name="Anthony Kamau A."/>
            <person name="Kamanda Ngugi D."/>
            <person name="Goker M."/>
            <person name="Klenk H.P."/>
            <person name="Bajic V."/>
            <person name="Stingl U."/>
        </authorList>
    </citation>
    <scope>NUCLEOTIDE SEQUENCE [LARGE SCALE GENOMIC DNA]</scope>
    <source>
        <strain evidence="2">SCGC-AAA385M02</strain>
    </source>
</reference>
<name>A0A133VR29_9EURY</name>
<evidence type="ECO:0008006" key="4">
    <source>
        <dbReference type="Google" id="ProtNLM"/>
    </source>
</evidence>
<comment type="caution">
    <text evidence="2">The sequence shown here is derived from an EMBL/GenBank/DDBJ whole genome shotgun (WGS) entry which is preliminary data.</text>
</comment>
<organism evidence="2 3">
    <name type="scientific">candidate division MSBL1 archaeon SCGC-AAA385M02</name>
    <dbReference type="NCBI Taxonomy" id="1698287"/>
    <lineage>
        <taxon>Archaea</taxon>
        <taxon>Methanobacteriati</taxon>
        <taxon>Methanobacteriota</taxon>
        <taxon>candidate division MSBL1</taxon>
    </lineage>
</organism>
<protein>
    <recommendedName>
        <fullName evidence="4">C2H2-type domain-containing protein</fullName>
    </recommendedName>
</protein>
<keyword evidence="3" id="KW-1185">Reference proteome</keyword>
<evidence type="ECO:0000313" key="3">
    <source>
        <dbReference type="Proteomes" id="UP000070248"/>
    </source>
</evidence>
<evidence type="ECO:0000256" key="1">
    <source>
        <dbReference type="SAM" id="MobiDB-lite"/>
    </source>
</evidence>
<feature type="region of interest" description="Disordered" evidence="1">
    <location>
        <begin position="95"/>
        <end position="123"/>
    </location>
</feature>
<dbReference type="Proteomes" id="UP000070248">
    <property type="component" value="Unassembled WGS sequence"/>
</dbReference>